<evidence type="ECO:0000313" key="2">
    <source>
        <dbReference type="Proteomes" id="UP000186607"/>
    </source>
</evidence>
<dbReference type="Proteomes" id="UP000186607">
    <property type="component" value="Unassembled WGS sequence"/>
</dbReference>
<protein>
    <submittedName>
        <fullName evidence="1">Uncharacterized protein</fullName>
    </submittedName>
</protein>
<accession>A0A1U7P0B8</accession>
<sequence>MAYAASMNKAPAPQPALARPLDFSFSSNRIAAAGMVGAVLLGRVVRGNWWQALGVGGAAFSAWAIARELDPDSPETANAALPVAAAAALIGEPGNPLAAFAALSGLRLIAGTTGEDATPVDHQGLLVQSALAAATGNRSAALLASAAPLLTPGSHSWLPALGVLMPRLWRDHAAGLTTVPAALLGLGAVALTPAFTAPEPVSSPCDRAPRTVKAQEVQRARQAAVVSLALGLGGGGVRGLVPLASAVLTVGLRRVRQGAVKP</sequence>
<dbReference type="eggNOG" id="ENOG5033ATA">
    <property type="taxonomic scope" value="Bacteria"/>
</dbReference>
<proteinExistence type="predicted"/>
<dbReference type="EMBL" id="MSTI01000065">
    <property type="protein sequence ID" value="OLV18600.1"/>
    <property type="molecule type" value="Genomic_DNA"/>
</dbReference>
<dbReference type="STRING" id="249408.BOO71_0005401"/>
<reference evidence="1 2" key="1">
    <citation type="submission" date="2017-01" db="EMBL/GenBank/DDBJ databases">
        <title>Genome Analysis of Deinococcus marmoris KOPRI26562.</title>
        <authorList>
            <person name="Kim J.H."/>
            <person name="Oh H.-M."/>
        </authorList>
    </citation>
    <scope>NUCLEOTIDE SEQUENCE [LARGE SCALE GENOMIC DNA]</scope>
    <source>
        <strain evidence="1 2">KOPRI26562</strain>
    </source>
</reference>
<dbReference type="AlphaFoldDB" id="A0A1U7P0B8"/>
<name>A0A1U7P0B8_9DEIO</name>
<comment type="caution">
    <text evidence="1">The sequence shown here is derived from an EMBL/GenBank/DDBJ whole genome shotgun (WGS) entry which is preliminary data.</text>
</comment>
<gene>
    <name evidence="1" type="ORF">BOO71_0005401</name>
</gene>
<evidence type="ECO:0000313" key="1">
    <source>
        <dbReference type="EMBL" id="OLV18600.1"/>
    </source>
</evidence>
<keyword evidence="2" id="KW-1185">Reference proteome</keyword>
<organism evidence="1 2">
    <name type="scientific">Deinococcus marmoris</name>
    <dbReference type="NCBI Taxonomy" id="249408"/>
    <lineage>
        <taxon>Bacteria</taxon>
        <taxon>Thermotogati</taxon>
        <taxon>Deinococcota</taxon>
        <taxon>Deinococci</taxon>
        <taxon>Deinococcales</taxon>
        <taxon>Deinococcaceae</taxon>
        <taxon>Deinococcus</taxon>
    </lineage>
</organism>